<sequence>MKNVNIELYHKLIEWANKIERIDHNDYQTGIRLLLGSIYCIAEAILAGTNSDITPAEGLYQIQEIVGIIKNRLDTEDFCFVEYITSVVRQLEPAA</sequence>
<evidence type="ECO:0000313" key="1">
    <source>
        <dbReference type="EMBL" id="ANH80075.1"/>
    </source>
</evidence>
<proteinExistence type="predicted"/>
<organism evidence="1 2">
    <name type="scientific">Niabella ginsenosidivorans</name>
    <dbReference type="NCBI Taxonomy" id="1176587"/>
    <lineage>
        <taxon>Bacteria</taxon>
        <taxon>Pseudomonadati</taxon>
        <taxon>Bacteroidota</taxon>
        <taxon>Chitinophagia</taxon>
        <taxon>Chitinophagales</taxon>
        <taxon>Chitinophagaceae</taxon>
        <taxon>Niabella</taxon>
    </lineage>
</organism>
<name>A0A1A9HYB3_9BACT</name>
<dbReference type="EMBL" id="CP015772">
    <property type="protein sequence ID" value="ANH80075.1"/>
    <property type="molecule type" value="Genomic_DNA"/>
</dbReference>
<protein>
    <submittedName>
        <fullName evidence="1">Uncharacterized protein</fullName>
    </submittedName>
</protein>
<gene>
    <name evidence="1" type="ORF">A8C56_02930</name>
</gene>
<dbReference type="STRING" id="1176587.A8C56_02930"/>
<dbReference type="Proteomes" id="UP000077667">
    <property type="component" value="Chromosome"/>
</dbReference>
<dbReference type="RefSeq" id="WP_067751834.1">
    <property type="nucleotide sequence ID" value="NZ_CP015772.1"/>
</dbReference>
<dbReference type="AlphaFoldDB" id="A0A1A9HYB3"/>
<evidence type="ECO:0000313" key="2">
    <source>
        <dbReference type="Proteomes" id="UP000077667"/>
    </source>
</evidence>
<reference evidence="1 2" key="1">
    <citation type="submission" date="2016-05" db="EMBL/GenBank/DDBJ databases">
        <title>Niabella ginsenosidivorans BS26 whole genome sequencing.</title>
        <authorList>
            <person name="Im W.T."/>
            <person name="Siddiqi M.Z."/>
        </authorList>
    </citation>
    <scope>NUCLEOTIDE SEQUENCE [LARGE SCALE GENOMIC DNA]</scope>
    <source>
        <strain evidence="1 2">BS26</strain>
    </source>
</reference>
<dbReference type="KEGG" id="nia:A8C56_02930"/>
<accession>A0A1A9HYB3</accession>
<keyword evidence="2" id="KW-1185">Reference proteome</keyword>